<dbReference type="Gene3D" id="1.20.58.1120">
    <property type="match status" value="1"/>
</dbReference>
<name>A0ABP0XDL9_9BRYO</name>
<feature type="compositionally biased region" description="Pro residues" evidence="16">
    <location>
        <begin position="163"/>
        <end position="173"/>
    </location>
</feature>
<dbReference type="InterPro" id="IPR041466">
    <property type="entry name" value="Dynein_AAA5_ext"/>
</dbReference>
<feature type="domain" description="Dynein heavy chain hydrolytic ATP-binding dynein motor region" evidence="19">
    <location>
        <begin position="1524"/>
        <end position="1850"/>
    </location>
</feature>
<dbReference type="Pfam" id="PF08393">
    <property type="entry name" value="DHC_N2"/>
    <property type="match status" value="1"/>
</dbReference>
<dbReference type="InterPro" id="IPR043160">
    <property type="entry name" value="Dynein_C_barrel"/>
</dbReference>
<keyword evidence="5" id="KW-0547">Nucleotide-binding</keyword>
<dbReference type="InterPro" id="IPR026983">
    <property type="entry name" value="DHC"/>
</dbReference>
<dbReference type="Pfam" id="PF12780">
    <property type="entry name" value="AAA_8"/>
    <property type="match status" value="1"/>
</dbReference>
<dbReference type="InterPro" id="IPR042219">
    <property type="entry name" value="AAA_lid_11_sf"/>
</dbReference>
<dbReference type="Pfam" id="PF12781">
    <property type="entry name" value="AAA_9"/>
    <property type="match status" value="1"/>
</dbReference>
<dbReference type="Pfam" id="PF17852">
    <property type="entry name" value="Dynein_AAA_lid"/>
    <property type="match status" value="1"/>
</dbReference>
<feature type="domain" description="Dynein heavy chain 3 AAA+ lid" evidence="24">
    <location>
        <begin position="2380"/>
        <end position="2477"/>
    </location>
</feature>
<feature type="domain" description="Dynein heavy chain linker" evidence="18">
    <location>
        <begin position="996"/>
        <end position="1393"/>
    </location>
</feature>
<keyword evidence="13" id="KW-0206">Cytoskeleton</keyword>
<dbReference type="InterPro" id="IPR042228">
    <property type="entry name" value="Dynein_linker_3"/>
</dbReference>
<evidence type="ECO:0000256" key="6">
    <source>
        <dbReference type="ARBA" id="ARBA00022794"/>
    </source>
</evidence>
<evidence type="ECO:0000259" key="25">
    <source>
        <dbReference type="Pfam" id="PF18198"/>
    </source>
</evidence>
<reference evidence="27" key="1">
    <citation type="submission" date="2024-02" db="EMBL/GenBank/DDBJ databases">
        <authorList>
            <consortium name="ELIXIR-Norway"/>
            <consortium name="Elixir Norway"/>
        </authorList>
    </citation>
    <scope>NUCLEOTIDE SEQUENCE</scope>
</reference>
<evidence type="ECO:0000256" key="12">
    <source>
        <dbReference type="ARBA" id="ARBA00023175"/>
    </source>
</evidence>
<evidence type="ECO:0000256" key="16">
    <source>
        <dbReference type="SAM" id="MobiDB-lite"/>
    </source>
</evidence>
<evidence type="ECO:0000259" key="19">
    <source>
        <dbReference type="Pfam" id="PF12774"/>
    </source>
</evidence>
<feature type="domain" description="Dynein heavy chain region D6 P-loop" evidence="17">
    <location>
        <begin position="3656"/>
        <end position="3769"/>
    </location>
</feature>
<keyword evidence="14" id="KW-0966">Cell projection</keyword>
<dbReference type="Pfam" id="PF18199">
    <property type="entry name" value="Dynein_C"/>
    <property type="match status" value="1"/>
</dbReference>
<dbReference type="InterPro" id="IPR041589">
    <property type="entry name" value="DNAH3_AAA_lid_1"/>
</dbReference>
<evidence type="ECO:0000313" key="28">
    <source>
        <dbReference type="Proteomes" id="UP001497444"/>
    </source>
</evidence>
<dbReference type="EMBL" id="OZ020103">
    <property type="protein sequence ID" value="CAK9277218.1"/>
    <property type="molecule type" value="Genomic_DNA"/>
</dbReference>
<dbReference type="PANTHER" id="PTHR45703:SF35">
    <property type="entry name" value="DYNEIN HEAVY CHAIN"/>
    <property type="match status" value="1"/>
</dbReference>
<dbReference type="InterPro" id="IPR013602">
    <property type="entry name" value="Dynein_heavy_linker"/>
</dbReference>
<dbReference type="Gene3D" id="1.10.287.2620">
    <property type="match status" value="1"/>
</dbReference>
<dbReference type="Gene3D" id="1.20.920.20">
    <property type="match status" value="1"/>
</dbReference>
<gene>
    <name evidence="27" type="ORF">CSSPJE1EN1_LOCUS22696</name>
</gene>
<comment type="similarity">
    <text evidence="2">Belongs to the dynein heavy chain family.</text>
</comment>
<dbReference type="Proteomes" id="UP001497444">
    <property type="component" value="Chromosome 8"/>
</dbReference>
<dbReference type="InterPro" id="IPR035699">
    <property type="entry name" value="AAA_6"/>
</dbReference>
<evidence type="ECO:0000259" key="20">
    <source>
        <dbReference type="Pfam" id="PF12777"/>
    </source>
</evidence>
<feature type="compositionally biased region" description="Low complexity" evidence="16">
    <location>
        <begin position="79"/>
        <end position="109"/>
    </location>
</feature>
<feature type="coiled-coil region" evidence="15">
    <location>
        <begin position="3059"/>
        <end position="3107"/>
    </location>
</feature>
<evidence type="ECO:0000259" key="18">
    <source>
        <dbReference type="Pfam" id="PF08393"/>
    </source>
</evidence>
<dbReference type="InterPro" id="IPR035706">
    <property type="entry name" value="AAA_9"/>
</dbReference>
<keyword evidence="12" id="KW-0505">Motor protein</keyword>
<dbReference type="PANTHER" id="PTHR45703">
    <property type="entry name" value="DYNEIN HEAVY CHAIN"/>
    <property type="match status" value="1"/>
</dbReference>
<evidence type="ECO:0000259" key="22">
    <source>
        <dbReference type="Pfam" id="PF12781"/>
    </source>
</evidence>
<organism evidence="27 28">
    <name type="scientific">Sphagnum jensenii</name>
    <dbReference type="NCBI Taxonomy" id="128206"/>
    <lineage>
        <taxon>Eukaryota</taxon>
        <taxon>Viridiplantae</taxon>
        <taxon>Streptophyta</taxon>
        <taxon>Embryophyta</taxon>
        <taxon>Bryophyta</taxon>
        <taxon>Sphagnophytina</taxon>
        <taxon>Sphagnopsida</taxon>
        <taxon>Sphagnales</taxon>
        <taxon>Sphagnaceae</taxon>
        <taxon>Sphagnum</taxon>
    </lineage>
</organism>
<dbReference type="SUPFAM" id="SSF52540">
    <property type="entry name" value="P-loop containing nucleoside triphosphate hydrolases"/>
    <property type="match status" value="4"/>
</dbReference>
<sequence>MEEKKKKKKSSGGSGSSSNKRRTTAFETEVSTEEMLQMLIKINKSVGMQHHDPALPSHKKKTTPNQRQRGKALLPGETSRSSSSPPRSALSSASHFPSSPSSPSSTPESIVVKDQIEGRNAKKARDLLDGSTRDNKSLKEENANALHLKKHDRPNDFSFSSSAPPPPPLPRSPTPLESMTSFGRYRAWHPQESVVKPTPIYGIPGREELEQMYQLPARRLRPREDGIGGATLWQPSESVPPIGIEGAIANNNLGFLRPISDVSVAYPDFGGWRDVLRDPANVLTDRIKSKLKRSASVPVLELRKKPTKALRASSADDDKAKLKASEVTDLNLEHITTGDEAVHFFAEHEGQARVKFFYCNLAVCGVAEYKPYDLVVCQREEVNDEYFTISNSGVVHIEPGLESSFQPLEEYMREKYVFSLLRRIPFFGQYLCQKAYDVWKKYVGQRKFNHVRSSLSKKFFFAKPQFIGALMKVYAYICELRELPLVHVSQNHLHQLDEFCHLQVELQKHKAIADVDAIAEKCQVVLAQICEEAKRQAQIYRESVRDESELDDTVGVNLHATGKNKAQSMVSIKAEKIERAKSYRRVMVEEKMLGNFIRLADYIFVEHLSHRCITSTEELLGMLEICRSGMEKSPKGVFTTAVSFGPTTIEFVPNERDILAALHNTIEGLLQLVQSAPRILYMRIFSGYFETKFTGMSPINIIKGNSYFALVRERIDTVVKLDFVEARAYTQIFEEHRTLFAFGESWNYEAFAAVPRSVRTYRDSMSKERENRIQLEKMRIGSVIGVLQVDSKSLRNHLIPITVRTLDTIIALLIKNARDETLSVLNTFQDRIRQLEIRPLQLDAFVKFVTLYLKMMEGKKQTLQDASVIDDMYSLLAAYEVKIPTNDQVKLDDLHEVVGKYEDSIEAADLFIERHKNAQMADLDKQVNLISEELMTILGTLHSGKFLIPESDPAEVVADLTKINERIQEIVETVDRYKGYQKLFQMAVDDMGNLAMTQKEFASRWNVWKALNDWIIMTTNWRTCHVQELKAPLIISKTDENAKDAFRMGKANKEDTVVYRLKDTIDDFKKYVTLMEEVANPALKERHWKQIFTLLGQPYSSEVPFSTNDLLSYDIMSKIEEVRNLSGAASKEYSFEKSLEKMLKDWEGIEFLVLPYKDSGTYIVGGIDDIQMILDEQIVKILSMCASPFIKPFETQALAWRTIVLDLQSLVDNWLNCQGTWQYLGPIFGSRDIMRQMPTEGELFQTVDQTWRDIMKKTFVNPDCLEAAKDTEMLTKLIEANRLLELVNKGLAQYLEVKRIAFPRFFFLSNDEMLEILSETKDPLRVQPHLKKCFEGISLLQFEHNLDITAMISAEGEIVPLVDKFNPKTAQGAVERWLLQVEEGMVQSVQDQCCRGVEAYANVDRQIWVLQWPGQVVLVVSAIYWTSDATEAIIKGGDAVPLFEKFCTLQLGGIVNLVRGELTNMNRLTLSALVVMDVHARDTIALMARENVSQETDFLWQSQLRMYWENNTCMVRMMNAGIEYGYEYLGNSSRLVITPLTDRCYRTLMGAIHLNLGGAPEGPAGTGKTETTKDLAKALARQCVVFNCSDSLDYLAMAKFFKGLAASGAWACFDEFNRIDLEVLSVVAQQVLEIQLAVQNKVKTFIFEGSELILKPTCNVFITMNPGYAGRSELPDNLKALFRTVAMMVPDYAMISEIMLYSSGYLQARDCARKIVATYRLCSEQLSSQDHYDYGMRAVMAVLRAASNLKQRYPDEEEFILMLRSIIDVNLCKFLSQDVPLFNGIVSDLFPGVVLPEPDYTSLNKAMSENCKQMNLQFTAYFNLKLIQLYEMIIVRHGLMLVGLSYSGKTCAIRVLQRALTDMSQWGTNKERKVYVSTVNPKSVTMGQLYGQADPMTNEWQDGVLAVRFREQASEPTNDRKWIILDGPVDAIWIENMNTVLDDNKKLCLPNSEIIQMSSSMNMIFEVGDLAVASPATVSRCGMVYLEPHQMGWQPLMASWLNTLPGTISNDNKKHLQGLFEWMVSGALRCVRKNIKEISPTADASLVASLMRTFYSLIDEIKTDEGLKNVGNERLVKWIDSIFLFSLVWSIGSTGDTDGRATFDTFLRNLVVGIIPDGFDLVVPSVHENLRCDMMPSDQGSDVYNYTFDKPTCKWKAWIDTVVPMEIEEDSSFDQIIIPTKDQMRYTFLLDKGILYGSPVLLVGGTGTGKTIYMNRHLLKGLSRELFTTLLVVLSARTSANMVQNQIDGSLDRRKRGHYGPLPGKRCIIFVDDLNMPQLEVYGAQPPIELLRQYMDFGGWYGRDNDFRTLVDCQFISAMGPPGGGRNLVTNRYLRHFNQIGVAQVGESSLHLMFATILRWHYSVKKEFSKDVILLLNPVIEATLDVFNEAKKKLLPTPTKSHYTFNLRDYARVIQGMMLQKPETVPVGKPGELQHIRLWVHEVLRVFYDRLVDDRDRNWLIEYLRTLTKKHFKQDFDQLFSALLGDGVKVITQFELRRCFFGDCMIEDPEARLYDEILDMPALLKQTESYLNDFNGVSKRPMNLAIFLFAVEHVSRICRILKQPGGHMLLVGVGGSGRQSLTRLGAAIYSMEVFQVEISKNYTRVEWRDDLMLMCKKAGAEPAIPSVFLFSDTQITNEGFVEDINNLLNSGEVPNMYPSDEKAQIVEAAREKGAKEGKILETMPDVWKYFVDKCKANLHIIFAMSPVGQAFKDRLRQFPSLVNCCTIDWFQEWPNDALEAVAIKFLSTMDLDDKIRNSIVLICKTFHESVRVYSLKFKEQLGRFNYLTPTSFLELISSFQTLLIAKREENLQQKRRYEVGLQKLASSSQQVAVMQAELTELMPKLMITVTEVEKMMAVVEKEKIEKVEPKKAIVMADEAEANKAAAAAKVIKDECEAALAVAMPVLNEALAALDTLSANDINYVKKLANPPYLIKLVLEAVCVILEAKPAKVPDGKGGQLLDYWKPSVTLLNDKNFLQNLKDYDKDNIKPLVIDKIRKVYVVNPEFTPAKAANASAAAEGLCKWIIAMEKYDLVAKVVAPKKAKLMAAEQQYENVMIGLKAKQADLTGILGKLQELEDDLDYNMLKKENLQHEVKMCTVKIERAEQLIGGLGGERVRWIATAKELGNQYPALTGDSLLAAGIIAYLGAFTASYRQQILDSWLKLVKQENIPQSPGFSLQGKLGNPVKIREWMIAGLPNDPVSVDNSIIVANARRWPLMIDPQGQANKWIRNMERERNLQIIKLGGVDYIRTLENAIQFGLPVLLENIGEELDPSLEPVLLKQIFKSAGMICIRLGDTTIEYNNNFRFYITTKLRNPHYLPETSVKVTLLNFMITKDGLSDQLLGVVVAQERPDLEQQKNELVLQGAENKKRLKELEDQILEVLSSSEGNILEDETAIKIISEAKLVGTDIGIKQAQAEVTEKTIDQTRKGYQSSGEYTAVLFFCITDLANIDPMYQYSLPWFVALFINSIQQSEKDATNLTRRLTIIGDHFLFSLYQNVCRSLFEKDKLLFSLLLTTRLLEMRGELALSEWLFFLTGGMATGQAPPNPAPHWLTDKSWGEIDRLSRIPSFNGIGKHLTENLVNWKSFFDAMEPHRLPIPGVFAQKLSLFQKLMVMRCLRPDKVIPAIQDFVIDKLGTKFVLPPQFNLDACYQDSSATCPLIFVLSPGSDPTAALLKYAADKEMSEKTFPISLGQGQGPKATVMIKDAQVSGSWVLLQNCHLAPSWMTELERIVEGVGADIVHQDYRLWMTSYPSPKFPISILQNGVKMTNEPPKGLRANIRRSYLLDPITNAQFFESCNKPMIFKSLLFGLCFFHAVVQERRTFGPMGWNIPYGFDDGDLRISVRQLHMFINDTEEGAAMPLEALNYVTGECNYGGRVTDDKDRLLLTTILRTVYCMEMTEEGHALSESGTYRTPPVGDLESYMVYVETLPVIPAPEAFGLHSNADITKDMNGTAQILSNLLLASADAIGAGGGGGAGGGDGGGGIAMVVKEMLRALPPNFDIEACELKYPVLYEESMNTVLSQEMTRFNKLLNMIRNSLLTIEKAIAGLVLMSTDLEIAFRSITINVVPAMWAKVSYPSMKPLASYLKDLLERINVLQTWFEKGRPAVGWISGFFFAQSFMTAALQNYARRRKLAIDGIGFEFHMLDSPPLVVPEEGAYIRGLYLEGCAWDPVNKILCESLPKILHVQAPHIWLKPALFTDMKPSPCYNCPCYRTAERRGVLATTGHSTNFLMTVRMPSREPPGHWTRRGVAMLCNLSD</sequence>
<evidence type="ECO:0000256" key="13">
    <source>
        <dbReference type="ARBA" id="ARBA00023212"/>
    </source>
</evidence>
<dbReference type="InterPro" id="IPR027417">
    <property type="entry name" value="P-loop_NTPase"/>
</dbReference>
<evidence type="ECO:0000259" key="23">
    <source>
        <dbReference type="Pfam" id="PF17852"/>
    </source>
</evidence>
<evidence type="ECO:0000259" key="17">
    <source>
        <dbReference type="Pfam" id="PF03028"/>
    </source>
</evidence>
<evidence type="ECO:0000259" key="24">
    <source>
        <dbReference type="Pfam" id="PF17857"/>
    </source>
</evidence>
<feature type="domain" description="Dynein heavy chain AAA lid" evidence="25">
    <location>
        <begin position="3804"/>
        <end position="3945"/>
    </location>
</feature>
<keyword evidence="8" id="KW-0282">Flagellum</keyword>
<keyword evidence="11" id="KW-0969">Cilium</keyword>
<feature type="compositionally biased region" description="Basic residues" evidence="16">
    <location>
        <begin position="1"/>
        <end position="10"/>
    </location>
</feature>
<evidence type="ECO:0008006" key="29">
    <source>
        <dbReference type="Google" id="ProtNLM"/>
    </source>
</evidence>
<evidence type="ECO:0000256" key="11">
    <source>
        <dbReference type="ARBA" id="ARBA00023069"/>
    </source>
</evidence>
<evidence type="ECO:0000256" key="15">
    <source>
        <dbReference type="SAM" id="Coils"/>
    </source>
</evidence>
<dbReference type="Pfam" id="PF18198">
    <property type="entry name" value="AAA_lid_11"/>
    <property type="match status" value="1"/>
</dbReference>
<evidence type="ECO:0000256" key="5">
    <source>
        <dbReference type="ARBA" id="ARBA00022741"/>
    </source>
</evidence>
<dbReference type="InterPro" id="IPR024317">
    <property type="entry name" value="Dynein_heavy_chain_D4_dom"/>
</dbReference>
<dbReference type="Gene3D" id="1.10.8.1220">
    <property type="match status" value="1"/>
</dbReference>
<keyword evidence="28" id="KW-1185">Reference proteome</keyword>
<feature type="region of interest" description="Disordered" evidence="16">
    <location>
        <begin position="1"/>
        <end position="178"/>
    </location>
</feature>
<dbReference type="Gene3D" id="1.10.8.720">
    <property type="entry name" value="Region D6 of dynein motor"/>
    <property type="match status" value="1"/>
</dbReference>
<dbReference type="Gene3D" id="3.20.180.20">
    <property type="entry name" value="Dynein heavy chain, N-terminal domain 2"/>
    <property type="match status" value="1"/>
</dbReference>
<evidence type="ECO:0000256" key="1">
    <source>
        <dbReference type="ARBA" id="ARBA00004611"/>
    </source>
</evidence>
<evidence type="ECO:0000256" key="2">
    <source>
        <dbReference type="ARBA" id="ARBA00008887"/>
    </source>
</evidence>
<proteinExistence type="inferred from homology"/>
<feature type="domain" description="Dynein heavy chain AAA module D4" evidence="21">
    <location>
        <begin position="2542"/>
        <end position="2802"/>
    </location>
</feature>
<evidence type="ECO:0000256" key="4">
    <source>
        <dbReference type="ARBA" id="ARBA00022701"/>
    </source>
</evidence>
<feature type="domain" description="Dynein heavy chain AAA 5 extension" evidence="23">
    <location>
        <begin position="2016"/>
        <end position="2159"/>
    </location>
</feature>
<dbReference type="Gene3D" id="1.20.140.100">
    <property type="entry name" value="Dynein heavy chain, N-terminal domain 2"/>
    <property type="match status" value="1"/>
</dbReference>
<dbReference type="InterPro" id="IPR043157">
    <property type="entry name" value="Dynein_AAA1S"/>
</dbReference>
<dbReference type="Gene3D" id="1.10.472.130">
    <property type="match status" value="1"/>
</dbReference>
<dbReference type="InterPro" id="IPR042222">
    <property type="entry name" value="Dynein_2_N"/>
</dbReference>
<evidence type="ECO:0000256" key="14">
    <source>
        <dbReference type="ARBA" id="ARBA00023273"/>
    </source>
</evidence>
<dbReference type="Gene3D" id="1.20.1270.280">
    <property type="match status" value="1"/>
</dbReference>
<dbReference type="Gene3D" id="1.20.920.30">
    <property type="match status" value="1"/>
</dbReference>
<dbReference type="Pfam" id="PF12777">
    <property type="entry name" value="MT"/>
    <property type="match status" value="1"/>
</dbReference>
<dbReference type="InterPro" id="IPR041658">
    <property type="entry name" value="AAA_lid_11"/>
</dbReference>
<dbReference type="Gene3D" id="3.40.50.300">
    <property type="entry name" value="P-loop containing nucleotide triphosphate hydrolases"/>
    <property type="match status" value="5"/>
</dbReference>
<keyword evidence="4" id="KW-0493">Microtubule</keyword>
<dbReference type="Gene3D" id="1.10.8.710">
    <property type="match status" value="1"/>
</dbReference>
<feature type="domain" description="Dynein heavy chain ATP-binding dynein motor region" evidence="22">
    <location>
        <begin position="3189"/>
        <end position="3406"/>
    </location>
</feature>
<dbReference type="Gene3D" id="6.10.140.1060">
    <property type="match status" value="1"/>
</dbReference>
<evidence type="ECO:0000259" key="26">
    <source>
        <dbReference type="Pfam" id="PF18199"/>
    </source>
</evidence>
<dbReference type="InterPro" id="IPR004273">
    <property type="entry name" value="Dynein_heavy_D6_P-loop"/>
</dbReference>
<evidence type="ECO:0000259" key="21">
    <source>
        <dbReference type="Pfam" id="PF12780"/>
    </source>
</evidence>
<accession>A0ABP0XDL9</accession>
<evidence type="ECO:0000256" key="9">
    <source>
        <dbReference type="ARBA" id="ARBA00023017"/>
    </source>
</evidence>
<feature type="domain" description="Dynein heavy chain coiled coil stalk" evidence="20">
    <location>
        <begin position="2816"/>
        <end position="3160"/>
    </location>
</feature>
<dbReference type="Pfam" id="PF03028">
    <property type="entry name" value="Dynein_heavy"/>
    <property type="match status" value="1"/>
</dbReference>
<keyword evidence="10 15" id="KW-0175">Coiled coil</keyword>
<evidence type="ECO:0000256" key="8">
    <source>
        <dbReference type="ARBA" id="ARBA00022846"/>
    </source>
</evidence>
<keyword evidence="6" id="KW-0970">Cilium biogenesis/degradation</keyword>
<protein>
    <recommendedName>
        <fullName evidence="29">Dynein heavy chain</fullName>
    </recommendedName>
</protein>
<keyword evidence="3" id="KW-0963">Cytoplasm</keyword>
<feature type="domain" description="Dynein heavy chain C-terminal" evidence="26">
    <location>
        <begin position="3954"/>
        <end position="4256"/>
    </location>
</feature>
<dbReference type="Pfam" id="PF17857">
    <property type="entry name" value="AAA_lid_1"/>
    <property type="match status" value="1"/>
</dbReference>
<evidence type="ECO:0000256" key="10">
    <source>
        <dbReference type="ARBA" id="ARBA00023054"/>
    </source>
</evidence>
<keyword evidence="7" id="KW-0067">ATP-binding</keyword>
<dbReference type="Gene3D" id="3.10.490.20">
    <property type="match status" value="1"/>
</dbReference>
<dbReference type="InterPro" id="IPR024743">
    <property type="entry name" value="Dynein_HC_stalk"/>
</dbReference>
<dbReference type="InterPro" id="IPR041228">
    <property type="entry name" value="Dynein_C"/>
</dbReference>
<comment type="subcellular location">
    <subcellularLocation>
        <location evidence="1">Cytoplasm</location>
        <location evidence="1">Cytoskeleton</location>
        <location evidence="1">Flagellum axoneme</location>
    </subcellularLocation>
</comment>
<feature type="compositionally biased region" description="Basic and acidic residues" evidence="16">
    <location>
        <begin position="114"/>
        <end position="142"/>
    </location>
</feature>
<evidence type="ECO:0000256" key="3">
    <source>
        <dbReference type="ARBA" id="ARBA00022490"/>
    </source>
</evidence>
<dbReference type="Pfam" id="PF12775">
    <property type="entry name" value="AAA_7"/>
    <property type="match status" value="1"/>
</dbReference>
<evidence type="ECO:0000313" key="27">
    <source>
        <dbReference type="EMBL" id="CAK9277218.1"/>
    </source>
</evidence>
<evidence type="ECO:0000256" key="7">
    <source>
        <dbReference type="ARBA" id="ARBA00022840"/>
    </source>
</evidence>
<dbReference type="Pfam" id="PF12774">
    <property type="entry name" value="AAA_6"/>
    <property type="match status" value="1"/>
</dbReference>
<keyword evidence="9" id="KW-0243">Dynein</keyword>